<organism evidence="1 2">
    <name type="scientific">Actinopolyspora mortivallis</name>
    <dbReference type="NCBI Taxonomy" id="33906"/>
    <lineage>
        <taxon>Bacteria</taxon>
        <taxon>Bacillati</taxon>
        <taxon>Actinomycetota</taxon>
        <taxon>Actinomycetes</taxon>
        <taxon>Actinopolysporales</taxon>
        <taxon>Actinopolysporaceae</taxon>
        <taxon>Actinopolyspora</taxon>
    </lineage>
</organism>
<proteinExistence type="predicted"/>
<dbReference type="AlphaFoldDB" id="A0A2T0GTD4"/>
<sequence length="114" mass="12932">MTSSLENHPEDTATPQPLCDEPEFAELLTGLVADTAPTLFAVVQEYGSRIDARVAAWGLAFEDHAEVVAVDRTLHMRLRRPENALRRFTVRPHVRTRLVWFDPAARTHPDDRTD</sequence>
<evidence type="ECO:0000313" key="2">
    <source>
        <dbReference type="Proteomes" id="UP000239352"/>
    </source>
</evidence>
<accession>A0A2T0GTD4</accession>
<protein>
    <submittedName>
        <fullName evidence="1">Uncharacterized protein</fullName>
    </submittedName>
</protein>
<dbReference type="EMBL" id="PVSR01000034">
    <property type="protein sequence ID" value="PRW62376.1"/>
    <property type="molecule type" value="Genomic_DNA"/>
</dbReference>
<dbReference type="Proteomes" id="UP000239352">
    <property type="component" value="Unassembled WGS sequence"/>
</dbReference>
<comment type="caution">
    <text evidence="1">The sequence shown here is derived from an EMBL/GenBank/DDBJ whole genome shotgun (WGS) entry which is preliminary data.</text>
</comment>
<dbReference type="InParanoid" id="A0A2T0GTD4"/>
<name>A0A2T0GTD4_ACTMO</name>
<gene>
    <name evidence="1" type="ORF">CEP50_15875</name>
</gene>
<reference evidence="1 2" key="1">
    <citation type="submission" date="2018-03" db="EMBL/GenBank/DDBJ databases">
        <title>Actinopolyspora mortivallis from Sahara, screening for active biomolecules.</title>
        <authorList>
            <person name="Selama O."/>
            <person name="Wellington E.M.H."/>
            <person name="Hacene H."/>
        </authorList>
    </citation>
    <scope>NUCLEOTIDE SEQUENCE [LARGE SCALE GENOMIC DNA]</scope>
    <source>
        <strain evidence="1 2">M5A</strain>
    </source>
</reference>
<evidence type="ECO:0000313" key="1">
    <source>
        <dbReference type="EMBL" id="PRW62376.1"/>
    </source>
</evidence>
<keyword evidence="2" id="KW-1185">Reference proteome</keyword>